<protein>
    <submittedName>
        <fullName evidence="2">Glyoxalase</fullName>
    </submittedName>
</protein>
<dbReference type="OrthoDB" id="9792323at2"/>
<dbReference type="InterPro" id="IPR029068">
    <property type="entry name" value="Glyas_Bleomycin-R_OHBP_Dase"/>
</dbReference>
<keyword evidence="3" id="KW-1185">Reference proteome</keyword>
<organism evidence="2 3">
    <name type="scientific">Serinibacter arcticus</name>
    <dbReference type="NCBI Taxonomy" id="1655435"/>
    <lineage>
        <taxon>Bacteria</taxon>
        <taxon>Bacillati</taxon>
        <taxon>Actinomycetota</taxon>
        <taxon>Actinomycetes</taxon>
        <taxon>Micrococcales</taxon>
        <taxon>Beutenbergiaceae</taxon>
        <taxon>Serinibacter</taxon>
    </lineage>
</organism>
<proteinExistence type="predicted"/>
<dbReference type="Proteomes" id="UP000245166">
    <property type="component" value="Unassembled WGS sequence"/>
</dbReference>
<dbReference type="Gene3D" id="3.10.180.10">
    <property type="entry name" value="2,3-Dihydroxybiphenyl 1,2-Dioxygenase, domain 1"/>
    <property type="match status" value="1"/>
</dbReference>
<dbReference type="SUPFAM" id="SSF54593">
    <property type="entry name" value="Glyoxalase/Bleomycin resistance protein/Dihydroxybiphenyl dioxygenase"/>
    <property type="match status" value="1"/>
</dbReference>
<gene>
    <name evidence="2" type="ORF">C8046_08940</name>
</gene>
<comment type="caution">
    <text evidence="2">The sequence shown here is derived from an EMBL/GenBank/DDBJ whole genome shotgun (WGS) entry which is preliminary data.</text>
</comment>
<sequence>MSVAGPGFISLQVRDVPRSAEFYERHLGFTRQAGPPTAVVFDTAPASFAVRPPLPGVDLDEAPLGRGVGIWLHAADVAAVHAGMVADGVAIAVDPAPGPFGVTFTFVDPDGYLVTLHDKA</sequence>
<name>A0A2U1ZUV7_9MICO</name>
<dbReference type="InterPro" id="IPR004360">
    <property type="entry name" value="Glyas_Fos-R_dOase_dom"/>
</dbReference>
<dbReference type="AlphaFoldDB" id="A0A2U1ZUV7"/>
<reference evidence="2 3" key="1">
    <citation type="submission" date="2018-03" db="EMBL/GenBank/DDBJ databases">
        <title>Genome assembly of novel Miniimonas species PCH200.</title>
        <authorList>
            <person name="Thakur V."/>
            <person name="Kumar V."/>
            <person name="Singh D."/>
        </authorList>
    </citation>
    <scope>NUCLEOTIDE SEQUENCE [LARGE SCALE GENOMIC DNA]</scope>
    <source>
        <strain evidence="2 3">PCH200</strain>
    </source>
</reference>
<evidence type="ECO:0000259" key="1">
    <source>
        <dbReference type="PROSITE" id="PS51819"/>
    </source>
</evidence>
<dbReference type="EMBL" id="PYHR01000002">
    <property type="protein sequence ID" value="PWD50749.1"/>
    <property type="molecule type" value="Genomic_DNA"/>
</dbReference>
<dbReference type="InterPro" id="IPR037523">
    <property type="entry name" value="VOC_core"/>
</dbReference>
<dbReference type="PROSITE" id="PS51819">
    <property type="entry name" value="VOC"/>
    <property type="match status" value="1"/>
</dbReference>
<feature type="domain" description="VOC" evidence="1">
    <location>
        <begin position="5"/>
        <end position="119"/>
    </location>
</feature>
<dbReference type="RefSeq" id="WP_109229131.1">
    <property type="nucleotide sequence ID" value="NZ_PYHR01000002.1"/>
</dbReference>
<dbReference type="Pfam" id="PF00903">
    <property type="entry name" value="Glyoxalase"/>
    <property type="match status" value="1"/>
</dbReference>
<evidence type="ECO:0000313" key="2">
    <source>
        <dbReference type="EMBL" id="PWD50749.1"/>
    </source>
</evidence>
<dbReference type="CDD" id="cd06587">
    <property type="entry name" value="VOC"/>
    <property type="match status" value="1"/>
</dbReference>
<accession>A0A2U1ZUV7</accession>
<evidence type="ECO:0000313" key="3">
    <source>
        <dbReference type="Proteomes" id="UP000245166"/>
    </source>
</evidence>